<accession>A0A936ZVR5</accession>
<dbReference type="NCBIfam" id="TIGR02473">
    <property type="entry name" value="flagell_FliJ"/>
    <property type="match status" value="1"/>
</dbReference>
<comment type="caution">
    <text evidence="12">The sequence shown here is derived from an EMBL/GenBank/DDBJ whole genome shotgun (WGS) entry which is preliminary data.</text>
</comment>
<evidence type="ECO:0000256" key="10">
    <source>
        <dbReference type="ARBA" id="ARBA00023225"/>
    </source>
</evidence>
<evidence type="ECO:0000256" key="11">
    <source>
        <dbReference type="SAM" id="MobiDB-lite"/>
    </source>
</evidence>
<evidence type="ECO:0000256" key="5">
    <source>
        <dbReference type="ARBA" id="ARBA00022475"/>
    </source>
</evidence>
<dbReference type="PANTHER" id="PTHR38786">
    <property type="entry name" value="FLAGELLAR FLIJ PROTEIN"/>
    <property type="match status" value="1"/>
</dbReference>
<name>A0A936ZVR5_9BURK</name>
<evidence type="ECO:0000256" key="3">
    <source>
        <dbReference type="ARBA" id="ARBA00020392"/>
    </source>
</evidence>
<evidence type="ECO:0000313" key="13">
    <source>
        <dbReference type="Proteomes" id="UP000613011"/>
    </source>
</evidence>
<keyword evidence="7" id="KW-1005">Bacterial flagellum biogenesis</keyword>
<evidence type="ECO:0000256" key="2">
    <source>
        <dbReference type="ARBA" id="ARBA00010004"/>
    </source>
</evidence>
<evidence type="ECO:0000256" key="9">
    <source>
        <dbReference type="ARBA" id="ARBA00023136"/>
    </source>
</evidence>
<dbReference type="EMBL" id="JAEQNA010000005">
    <property type="protein sequence ID" value="MBL0421454.1"/>
    <property type="molecule type" value="Genomic_DNA"/>
</dbReference>
<keyword evidence="12" id="KW-0282">Flagellum</keyword>
<evidence type="ECO:0000313" key="12">
    <source>
        <dbReference type="EMBL" id="MBL0421454.1"/>
    </source>
</evidence>
<comment type="subcellular location">
    <subcellularLocation>
        <location evidence="1">Cell membrane</location>
        <topology evidence="1">Peripheral membrane protein</topology>
        <orientation evidence="1">Cytoplasmic side</orientation>
    </subcellularLocation>
</comment>
<dbReference type="GO" id="GO:0006935">
    <property type="term" value="P:chemotaxis"/>
    <property type="evidence" value="ECO:0007669"/>
    <property type="project" value="UniProtKB-KW"/>
</dbReference>
<keyword evidence="10" id="KW-1006">Bacterial flagellum protein export</keyword>
<dbReference type="PANTHER" id="PTHR38786:SF1">
    <property type="entry name" value="FLAGELLAR FLIJ PROTEIN"/>
    <property type="match status" value="1"/>
</dbReference>
<proteinExistence type="inferred from homology"/>
<dbReference type="Gene3D" id="1.10.287.1700">
    <property type="match status" value="1"/>
</dbReference>
<evidence type="ECO:0000256" key="4">
    <source>
        <dbReference type="ARBA" id="ARBA00022448"/>
    </source>
</evidence>
<dbReference type="GO" id="GO:0009288">
    <property type="term" value="C:bacterial-type flagellum"/>
    <property type="evidence" value="ECO:0007669"/>
    <property type="project" value="InterPro"/>
</dbReference>
<keyword evidence="12" id="KW-0966">Cell projection</keyword>
<dbReference type="InterPro" id="IPR052570">
    <property type="entry name" value="FliJ"/>
</dbReference>
<dbReference type="RefSeq" id="WP_201684536.1">
    <property type="nucleotide sequence ID" value="NZ_JAEQNA010000005.1"/>
</dbReference>
<keyword evidence="8" id="KW-0653">Protein transport</keyword>
<evidence type="ECO:0000256" key="7">
    <source>
        <dbReference type="ARBA" id="ARBA00022795"/>
    </source>
</evidence>
<keyword evidence="13" id="KW-1185">Reference proteome</keyword>
<protein>
    <recommendedName>
        <fullName evidence="3">Flagellar FliJ protein</fullName>
    </recommendedName>
</protein>
<feature type="region of interest" description="Disordered" evidence="11">
    <location>
        <begin position="123"/>
        <end position="149"/>
    </location>
</feature>
<reference evidence="12" key="1">
    <citation type="submission" date="2021-01" db="EMBL/GenBank/DDBJ databases">
        <title>Ramlibacter sp. strain AW1 16S ribosomal RNA gene Genome sequencing and assembly.</title>
        <authorList>
            <person name="Kang M."/>
        </authorList>
    </citation>
    <scope>NUCLEOTIDE SEQUENCE</scope>
    <source>
        <strain evidence="12">AW1</strain>
    </source>
</reference>
<keyword evidence="6" id="KW-0145">Chemotaxis</keyword>
<dbReference type="GO" id="GO:0005886">
    <property type="term" value="C:plasma membrane"/>
    <property type="evidence" value="ECO:0007669"/>
    <property type="project" value="UniProtKB-SubCell"/>
</dbReference>
<evidence type="ECO:0000256" key="6">
    <source>
        <dbReference type="ARBA" id="ARBA00022500"/>
    </source>
</evidence>
<dbReference type="GO" id="GO:0015031">
    <property type="term" value="P:protein transport"/>
    <property type="evidence" value="ECO:0007669"/>
    <property type="project" value="UniProtKB-KW"/>
</dbReference>
<sequence length="149" mass="17150">MQASLAVIIERSREARDQRVSQAHAAGMAVQQAQAVLQQLQGYRLDYLRRSPSAPGLRVRVEQLVEFQRFVAKLDEAIGLQGQELALRRQRELESQRLLAEAQRRLLAFEALLARHADERARLARRREQRDTDEFAAQAARRMPAHERS</sequence>
<keyword evidence="5" id="KW-1003">Cell membrane</keyword>
<dbReference type="GO" id="GO:0044781">
    <property type="term" value="P:bacterial-type flagellum organization"/>
    <property type="evidence" value="ECO:0007669"/>
    <property type="project" value="UniProtKB-KW"/>
</dbReference>
<dbReference type="Proteomes" id="UP000613011">
    <property type="component" value="Unassembled WGS sequence"/>
</dbReference>
<gene>
    <name evidence="12" type="primary">fliJ</name>
    <name evidence="12" type="ORF">JI739_13940</name>
</gene>
<dbReference type="GO" id="GO:0071973">
    <property type="term" value="P:bacterial-type flagellum-dependent cell motility"/>
    <property type="evidence" value="ECO:0007669"/>
    <property type="project" value="InterPro"/>
</dbReference>
<dbReference type="Pfam" id="PF02050">
    <property type="entry name" value="FliJ"/>
    <property type="match status" value="1"/>
</dbReference>
<keyword evidence="4" id="KW-0813">Transport</keyword>
<keyword evidence="12" id="KW-0969">Cilium</keyword>
<dbReference type="InterPro" id="IPR053716">
    <property type="entry name" value="Flag_assembly_chemotaxis_eff"/>
</dbReference>
<dbReference type="AlphaFoldDB" id="A0A936ZVR5"/>
<comment type="similarity">
    <text evidence="2">Belongs to the FliJ family.</text>
</comment>
<dbReference type="InterPro" id="IPR012823">
    <property type="entry name" value="Flagell_FliJ"/>
</dbReference>
<keyword evidence="9" id="KW-0472">Membrane</keyword>
<feature type="compositionally biased region" description="Basic and acidic residues" evidence="11">
    <location>
        <begin position="123"/>
        <end position="133"/>
    </location>
</feature>
<organism evidence="12 13">
    <name type="scientific">Ramlibacter aurantiacus</name>
    <dbReference type="NCBI Taxonomy" id="2801330"/>
    <lineage>
        <taxon>Bacteria</taxon>
        <taxon>Pseudomonadati</taxon>
        <taxon>Pseudomonadota</taxon>
        <taxon>Betaproteobacteria</taxon>
        <taxon>Burkholderiales</taxon>
        <taxon>Comamonadaceae</taxon>
        <taxon>Ramlibacter</taxon>
    </lineage>
</organism>
<evidence type="ECO:0000256" key="1">
    <source>
        <dbReference type="ARBA" id="ARBA00004413"/>
    </source>
</evidence>
<evidence type="ECO:0000256" key="8">
    <source>
        <dbReference type="ARBA" id="ARBA00022927"/>
    </source>
</evidence>